<dbReference type="OrthoDB" id="1845399at2"/>
<keyword evidence="5" id="KW-1185">Reference proteome</keyword>
<sequence length="289" mass="33593">MIQLAGMQFQQSGMWPSDSIESVIIQRMQKDPIVYSYQSMDELSFELKLRKNIIKSSKSMNQGYSQFASFAKSRCNPQYWLLTNAGGFRLRDDVAPSDAIHDIYKNSSLYAFECATAIIIIFYHAVLNSIDEHLFNQLFQNLYLYSWHSDSDLGIHDINTSHFLPGDVVYFNNPDFNLETPWWRGENAVVLEDDTYFGHGIGIGNAEQMIQALNKTRMPGSNQSAYQENLVTRLSFKHLAKYSMPPRGYMNHKIQHVLFHHNKSSISYDRYLYYLNMIYNQINDINLFP</sequence>
<dbReference type="NCBIfam" id="NF002869">
    <property type="entry name" value="PRK03187.1"/>
    <property type="match status" value="1"/>
</dbReference>
<evidence type="ECO:0000256" key="1">
    <source>
        <dbReference type="ARBA" id="ARBA00022679"/>
    </source>
</evidence>
<evidence type="ECO:0000313" key="4">
    <source>
        <dbReference type="EMBL" id="AXI09278.1"/>
    </source>
</evidence>
<dbReference type="EMBL" id="CP024848">
    <property type="protein sequence ID" value="AXI09278.1"/>
    <property type="molecule type" value="Genomic_DNA"/>
</dbReference>
<gene>
    <name evidence="4" type="ORF">CUC15_10225</name>
</gene>
<accession>A0A345PGZ8</accession>
<reference evidence="5" key="1">
    <citation type="submission" date="2017-11" db="EMBL/GenBank/DDBJ databases">
        <authorList>
            <person name="Zhu W."/>
        </authorList>
    </citation>
    <scope>NUCLEOTIDE SEQUENCE [LARGE SCALE GENOMIC DNA]</scope>
    <source>
        <strain evidence="5">160</strain>
    </source>
</reference>
<dbReference type="Pfam" id="PF20085">
    <property type="entry name" value="TGL"/>
    <property type="match status" value="1"/>
</dbReference>
<keyword evidence="1 4" id="KW-0808">Transferase</keyword>
<dbReference type="GO" id="GO:0030435">
    <property type="term" value="P:sporulation resulting in formation of a cellular spore"/>
    <property type="evidence" value="ECO:0007669"/>
    <property type="project" value="UniProtKB-KW"/>
</dbReference>
<organism evidence="4 5">
    <name type="scientific">Oceanobacillus zhaokaii</name>
    <dbReference type="NCBI Taxonomy" id="2052660"/>
    <lineage>
        <taxon>Bacteria</taxon>
        <taxon>Bacillati</taxon>
        <taxon>Bacillota</taxon>
        <taxon>Bacilli</taxon>
        <taxon>Bacillales</taxon>
        <taxon>Bacillaceae</taxon>
        <taxon>Oceanobacillus</taxon>
    </lineage>
</organism>
<dbReference type="RefSeq" id="WP_114916567.1">
    <property type="nucleotide sequence ID" value="NZ_CP024848.1"/>
</dbReference>
<name>A0A345PGZ8_9BACI</name>
<keyword evidence="3" id="KW-0012">Acyltransferase</keyword>
<dbReference type="AlphaFoldDB" id="A0A345PGZ8"/>
<evidence type="ECO:0000256" key="2">
    <source>
        <dbReference type="ARBA" id="ARBA00022969"/>
    </source>
</evidence>
<keyword evidence="2" id="KW-0749">Sporulation</keyword>
<protein>
    <submittedName>
        <fullName evidence="4">Protein-glutamine gamma-glutamyltransferase</fullName>
    </submittedName>
</protein>
<dbReference type="InterPro" id="IPR020916">
    <property type="entry name" value="Gln_gamma-glutamylTfrase_bac"/>
</dbReference>
<dbReference type="KEGG" id="ocn:CUC15_10225"/>
<dbReference type="Proteomes" id="UP000253908">
    <property type="component" value="Chromosome"/>
</dbReference>
<dbReference type="GO" id="GO:0003810">
    <property type="term" value="F:protein-glutamine gamma-glutamyltransferase activity"/>
    <property type="evidence" value="ECO:0007669"/>
    <property type="project" value="InterPro"/>
</dbReference>
<dbReference type="HAMAP" id="MF_00727">
    <property type="entry name" value="Tgl"/>
    <property type="match status" value="1"/>
</dbReference>
<evidence type="ECO:0000256" key="3">
    <source>
        <dbReference type="ARBA" id="ARBA00023315"/>
    </source>
</evidence>
<proteinExistence type="inferred from homology"/>
<evidence type="ECO:0000313" key="5">
    <source>
        <dbReference type="Proteomes" id="UP000253908"/>
    </source>
</evidence>